<reference evidence="4 5" key="1">
    <citation type="journal article" date="2019" name="Sci. Rep.">
        <title>Orb-weaving spider Araneus ventricosus genome elucidates the spidroin gene catalogue.</title>
        <authorList>
            <person name="Kono N."/>
            <person name="Nakamura H."/>
            <person name="Ohtoshi R."/>
            <person name="Moran D.A.P."/>
            <person name="Shinohara A."/>
            <person name="Yoshida Y."/>
            <person name="Fujiwara M."/>
            <person name="Mori M."/>
            <person name="Tomita M."/>
            <person name="Arakawa K."/>
        </authorList>
    </citation>
    <scope>NUCLEOTIDE SEQUENCE [LARGE SCALE GENOMIC DNA]</scope>
</reference>
<dbReference type="EMBL" id="BGPR01134674">
    <property type="protein sequence ID" value="GBN53997.1"/>
    <property type="molecule type" value="Genomic_DNA"/>
</dbReference>
<evidence type="ECO:0000313" key="4">
    <source>
        <dbReference type="EMBL" id="GBN53997.1"/>
    </source>
</evidence>
<keyword evidence="2" id="KW-0472">Membrane</keyword>
<sequence length="124" mass="13951">MNYLILCPLVLWMGEERNFSGNIPWDKAGSVFVVRNLFQNNGASVSLGFLLAVGGVYVFIGLQKLKSLCQLFEVKYIPQMNKFSQKANRPPLKPGEFRRKPHELDSPNLGGHLPHHTTPALTYP</sequence>
<feature type="compositionally biased region" description="Basic and acidic residues" evidence="1">
    <location>
        <begin position="95"/>
        <end position="105"/>
    </location>
</feature>
<protein>
    <submittedName>
        <fullName evidence="4">Uncharacterized protein</fullName>
    </submittedName>
</protein>
<name>A0A4Y2PUS1_ARAVE</name>
<evidence type="ECO:0000256" key="1">
    <source>
        <dbReference type="SAM" id="MobiDB-lite"/>
    </source>
</evidence>
<evidence type="ECO:0000313" key="5">
    <source>
        <dbReference type="Proteomes" id="UP000499080"/>
    </source>
</evidence>
<gene>
    <name evidence="3" type="ORF">AVEN_102167_1</name>
    <name evidence="4" type="ORF">AVEN_85510_1</name>
</gene>
<organism evidence="4 5">
    <name type="scientific">Araneus ventricosus</name>
    <name type="common">Orbweaver spider</name>
    <name type="synonym">Epeira ventricosa</name>
    <dbReference type="NCBI Taxonomy" id="182803"/>
    <lineage>
        <taxon>Eukaryota</taxon>
        <taxon>Metazoa</taxon>
        <taxon>Ecdysozoa</taxon>
        <taxon>Arthropoda</taxon>
        <taxon>Chelicerata</taxon>
        <taxon>Arachnida</taxon>
        <taxon>Araneae</taxon>
        <taxon>Araneomorphae</taxon>
        <taxon>Entelegynae</taxon>
        <taxon>Araneoidea</taxon>
        <taxon>Araneidae</taxon>
        <taxon>Araneus</taxon>
    </lineage>
</organism>
<evidence type="ECO:0000256" key="2">
    <source>
        <dbReference type="SAM" id="Phobius"/>
    </source>
</evidence>
<accession>A0A4Y2PUS1</accession>
<dbReference type="EMBL" id="BGPR01134625">
    <property type="protein sequence ID" value="GBN53882.1"/>
    <property type="molecule type" value="Genomic_DNA"/>
</dbReference>
<proteinExistence type="predicted"/>
<keyword evidence="2" id="KW-1133">Transmembrane helix</keyword>
<feature type="transmembrane region" description="Helical" evidence="2">
    <location>
        <begin position="44"/>
        <end position="62"/>
    </location>
</feature>
<feature type="region of interest" description="Disordered" evidence="1">
    <location>
        <begin position="85"/>
        <end position="124"/>
    </location>
</feature>
<keyword evidence="5" id="KW-1185">Reference proteome</keyword>
<dbReference type="Proteomes" id="UP000499080">
    <property type="component" value="Unassembled WGS sequence"/>
</dbReference>
<evidence type="ECO:0000313" key="3">
    <source>
        <dbReference type="EMBL" id="GBN53882.1"/>
    </source>
</evidence>
<comment type="caution">
    <text evidence="4">The sequence shown here is derived from an EMBL/GenBank/DDBJ whole genome shotgun (WGS) entry which is preliminary data.</text>
</comment>
<keyword evidence="2" id="KW-0812">Transmembrane</keyword>
<dbReference type="AlphaFoldDB" id="A0A4Y2PUS1"/>